<keyword evidence="3" id="KW-1185">Reference proteome</keyword>
<evidence type="ECO:0000313" key="2">
    <source>
        <dbReference type="EMBL" id="KAK5999786.1"/>
    </source>
</evidence>
<dbReference type="Proteomes" id="UP001341245">
    <property type="component" value="Unassembled WGS sequence"/>
</dbReference>
<sequence>MEKRQRMMDAFEQHKQQQKKEVKRRLATAQPWLKQLWEEDQCEKNWGFAGFHDPEAASEEYEVRKDAALMHAREAIGCADMIGARWRLQYLDWPDMPTPSQSSHNLTAGERPMNASCVRILPIQNDKVLLDRNQSHNKQDNKKHAQVKDVSEANDKRDENIISKLEARFQGLREHFRVVRDRAPRKRKTANDTQTDRGGLEDGILRNVFLVIDQQCVNSLFSLTANVDDMWVYAVDPDYQQPTGTTPRDEYRGYMRVRLQQLVNTFFDARRFHADEFPMQELWRAAQPSRNQAFVSVKESEQQLWTFNRFVGSALRPEGVARPAVKLLY</sequence>
<dbReference type="EMBL" id="JASGXD010000021">
    <property type="protein sequence ID" value="KAK5999786.1"/>
    <property type="molecule type" value="Genomic_DNA"/>
</dbReference>
<organism evidence="2 3">
    <name type="scientific">Aureobasidium pullulans</name>
    <name type="common">Black yeast</name>
    <name type="synonym">Pullularia pullulans</name>
    <dbReference type="NCBI Taxonomy" id="5580"/>
    <lineage>
        <taxon>Eukaryota</taxon>
        <taxon>Fungi</taxon>
        <taxon>Dikarya</taxon>
        <taxon>Ascomycota</taxon>
        <taxon>Pezizomycotina</taxon>
        <taxon>Dothideomycetes</taxon>
        <taxon>Dothideomycetidae</taxon>
        <taxon>Dothideales</taxon>
        <taxon>Saccotheciaceae</taxon>
        <taxon>Aureobasidium</taxon>
    </lineage>
</organism>
<protein>
    <submittedName>
        <fullName evidence="2">Uncharacterized protein</fullName>
    </submittedName>
</protein>
<proteinExistence type="predicted"/>
<name>A0ABR0T727_AURPU</name>
<evidence type="ECO:0000256" key="1">
    <source>
        <dbReference type="SAM" id="MobiDB-lite"/>
    </source>
</evidence>
<accession>A0ABR0T727</accession>
<feature type="region of interest" description="Disordered" evidence="1">
    <location>
        <begin position="135"/>
        <end position="155"/>
    </location>
</feature>
<gene>
    <name evidence="2" type="ORF">QM012_005192</name>
</gene>
<comment type="caution">
    <text evidence="2">The sequence shown here is derived from an EMBL/GenBank/DDBJ whole genome shotgun (WGS) entry which is preliminary data.</text>
</comment>
<reference evidence="2 3" key="1">
    <citation type="submission" date="2023-11" db="EMBL/GenBank/DDBJ databases">
        <title>Draft genome sequence and annotation of the polyextremotolerant black yeast-like fungus Aureobasidium pullulans NRRL 62042.</title>
        <authorList>
            <person name="Dielentheis-Frenken M.R.E."/>
            <person name="Wibberg D."/>
            <person name="Blank L.M."/>
            <person name="Tiso T."/>
        </authorList>
    </citation>
    <scope>NUCLEOTIDE SEQUENCE [LARGE SCALE GENOMIC DNA]</scope>
    <source>
        <strain evidence="2 3">NRRL 62042</strain>
    </source>
</reference>
<evidence type="ECO:0000313" key="3">
    <source>
        <dbReference type="Proteomes" id="UP001341245"/>
    </source>
</evidence>